<evidence type="ECO:0000313" key="7">
    <source>
        <dbReference type="Proteomes" id="UP000192726"/>
    </source>
</evidence>
<dbReference type="Gene3D" id="1.10.10.10">
    <property type="entry name" value="Winged helix-like DNA-binding domain superfamily/Winged helix DNA-binding domain"/>
    <property type="match status" value="1"/>
</dbReference>
<sequence>MAASCLLVALSARALAEAGSTLTLPQLRALVVLDGCGPVKLAELAATLGVNPSTALRMVERLETGGLVDRKVNRDNRREVVLRLTEPGGEVVRTVLDHRHREIAALVEVADDPAVGPPRRPGTS</sequence>
<dbReference type="InterPro" id="IPR036390">
    <property type="entry name" value="WH_DNA-bd_sf"/>
</dbReference>
<dbReference type="Pfam" id="PF01047">
    <property type="entry name" value="MarR"/>
    <property type="match status" value="1"/>
</dbReference>
<dbReference type="AlphaFoldDB" id="A0A1V0TYB2"/>
<evidence type="ECO:0000313" key="6">
    <source>
        <dbReference type="EMBL" id="ARF57891.1"/>
    </source>
</evidence>
<evidence type="ECO:0000256" key="3">
    <source>
        <dbReference type="ARBA" id="ARBA00023163"/>
    </source>
</evidence>
<feature type="domain" description="HTH marR-type" evidence="5">
    <location>
        <begin position="1"/>
        <end position="124"/>
    </location>
</feature>
<proteinExistence type="predicted"/>
<evidence type="ECO:0000256" key="4">
    <source>
        <dbReference type="SAM" id="SignalP"/>
    </source>
</evidence>
<feature type="chain" id="PRO_5039611009" description="HTH marR-type domain-containing protein" evidence="4">
    <location>
        <begin position="17"/>
        <end position="124"/>
    </location>
</feature>
<dbReference type="OrthoDB" id="3573114at2"/>
<dbReference type="GO" id="GO:0006950">
    <property type="term" value="P:response to stress"/>
    <property type="evidence" value="ECO:0007669"/>
    <property type="project" value="TreeGrafter"/>
</dbReference>
<feature type="signal peptide" evidence="4">
    <location>
        <begin position="1"/>
        <end position="16"/>
    </location>
</feature>
<evidence type="ECO:0000256" key="2">
    <source>
        <dbReference type="ARBA" id="ARBA00023125"/>
    </source>
</evidence>
<evidence type="ECO:0000259" key="5">
    <source>
        <dbReference type="PROSITE" id="PS50995"/>
    </source>
</evidence>
<dbReference type="SMART" id="SM00347">
    <property type="entry name" value="HTH_MARR"/>
    <property type="match status" value="1"/>
</dbReference>
<protein>
    <recommendedName>
        <fullName evidence="5">HTH marR-type domain-containing protein</fullName>
    </recommendedName>
</protein>
<dbReference type="InterPro" id="IPR036388">
    <property type="entry name" value="WH-like_DNA-bd_sf"/>
</dbReference>
<dbReference type="GO" id="GO:0003700">
    <property type="term" value="F:DNA-binding transcription factor activity"/>
    <property type="evidence" value="ECO:0007669"/>
    <property type="project" value="InterPro"/>
</dbReference>
<name>A0A1V0TYB2_9ACTN</name>
<dbReference type="PROSITE" id="PS01117">
    <property type="entry name" value="HTH_MARR_1"/>
    <property type="match status" value="1"/>
</dbReference>
<dbReference type="Proteomes" id="UP000192726">
    <property type="component" value="Chromosome"/>
</dbReference>
<keyword evidence="3" id="KW-0804">Transcription</keyword>
<evidence type="ECO:0000256" key="1">
    <source>
        <dbReference type="ARBA" id="ARBA00023015"/>
    </source>
</evidence>
<dbReference type="PROSITE" id="PS50995">
    <property type="entry name" value="HTH_MARR_2"/>
    <property type="match status" value="1"/>
</dbReference>
<keyword evidence="1" id="KW-0805">Transcription regulation</keyword>
<dbReference type="PANTHER" id="PTHR33164:SF94">
    <property type="entry name" value="TRANSCRIPTIONAL REGULATORY PROTEIN-RELATED"/>
    <property type="match status" value="1"/>
</dbReference>
<dbReference type="SUPFAM" id="SSF46785">
    <property type="entry name" value="Winged helix' DNA-binding domain"/>
    <property type="match status" value="1"/>
</dbReference>
<accession>A0A1V0TYB2</accession>
<dbReference type="InterPro" id="IPR023187">
    <property type="entry name" value="Tscrpt_reg_MarR-type_CS"/>
</dbReference>
<dbReference type="InterPro" id="IPR000835">
    <property type="entry name" value="HTH_MarR-typ"/>
</dbReference>
<dbReference type="PRINTS" id="PR00598">
    <property type="entry name" value="HTHMARR"/>
</dbReference>
<organism evidence="6 7">
    <name type="scientific">Streptomyces gilvosporeus</name>
    <dbReference type="NCBI Taxonomy" id="553510"/>
    <lineage>
        <taxon>Bacteria</taxon>
        <taxon>Bacillati</taxon>
        <taxon>Actinomycetota</taxon>
        <taxon>Actinomycetes</taxon>
        <taxon>Kitasatosporales</taxon>
        <taxon>Streptomycetaceae</taxon>
        <taxon>Streptomyces</taxon>
    </lineage>
</organism>
<keyword evidence="7" id="KW-1185">Reference proteome</keyword>
<reference evidence="6 7" key="1">
    <citation type="submission" date="2017-04" db="EMBL/GenBank/DDBJ databases">
        <title>Complete Genome Sequence of Streptomyces gilvosporeus F607, a Capable Producer of Natamycin.</title>
        <authorList>
            <person name="Zong G."/>
            <person name="Zhong C."/>
            <person name="Fu J."/>
            <person name="Qin R."/>
            <person name="Cao G."/>
        </authorList>
    </citation>
    <scope>NUCLEOTIDE SEQUENCE [LARGE SCALE GENOMIC DNA]</scope>
    <source>
        <strain evidence="6 7">F607</strain>
    </source>
</reference>
<gene>
    <name evidence="6" type="ORF">B1H19_30165</name>
</gene>
<dbReference type="EMBL" id="CP020569">
    <property type="protein sequence ID" value="ARF57891.1"/>
    <property type="molecule type" value="Genomic_DNA"/>
</dbReference>
<dbReference type="RefSeq" id="WP_083107872.1">
    <property type="nucleotide sequence ID" value="NZ_CP020569.1"/>
</dbReference>
<dbReference type="GO" id="GO:0003677">
    <property type="term" value="F:DNA binding"/>
    <property type="evidence" value="ECO:0007669"/>
    <property type="project" value="UniProtKB-KW"/>
</dbReference>
<keyword evidence="2" id="KW-0238">DNA-binding</keyword>
<dbReference type="PANTHER" id="PTHR33164">
    <property type="entry name" value="TRANSCRIPTIONAL REGULATOR, MARR FAMILY"/>
    <property type="match status" value="1"/>
</dbReference>
<keyword evidence="4" id="KW-0732">Signal</keyword>
<dbReference type="KEGG" id="sgv:B1H19_30165"/>
<dbReference type="InterPro" id="IPR039422">
    <property type="entry name" value="MarR/SlyA-like"/>
</dbReference>